<accession>A0A6J7V1K7</accession>
<reference evidence="6" key="1">
    <citation type="submission" date="2020-05" db="EMBL/GenBank/DDBJ databases">
        <authorList>
            <person name="Chiriac C."/>
            <person name="Salcher M."/>
            <person name="Ghai R."/>
            <person name="Kavagutti S V."/>
        </authorList>
    </citation>
    <scope>NUCLEOTIDE SEQUENCE</scope>
</reference>
<dbReference type="SUPFAM" id="SSF89082">
    <property type="entry name" value="Antibiotic binding domain of TipA-like multidrug resistance regulators"/>
    <property type="match status" value="1"/>
</dbReference>
<gene>
    <name evidence="3" type="ORF">UFOPK2662_00199</name>
    <name evidence="4" type="ORF">UFOPK2942_00492</name>
    <name evidence="5" type="ORF">UFOPK4242_00444</name>
    <name evidence="6" type="ORF">UFOPK4382_00242</name>
</gene>
<sequence>MSKFDEEVQTRWGETQAFQQSKERTSKYSPADFELAKVDQEAATEAFAYACGNSLLVTSAEAQSAVTAHRAAISKWFYECSVEMQKNLAQMYISDERFKKYYDERLRGLAQFVHDAIMAQPN</sequence>
<dbReference type="EMBL" id="CAFAAA010000010">
    <property type="protein sequence ID" value="CAB4777589.1"/>
    <property type="molecule type" value="Genomic_DNA"/>
</dbReference>
<evidence type="ECO:0000313" key="5">
    <source>
        <dbReference type="EMBL" id="CAB5041001.1"/>
    </source>
</evidence>
<dbReference type="InterPro" id="IPR012925">
    <property type="entry name" value="TipAS_dom"/>
</dbReference>
<organism evidence="6">
    <name type="scientific">freshwater metagenome</name>
    <dbReference type="NCBI Taxonomy" id="449393"/>
    <lineage>
        <taxon>unclassified sequences</taxon>
        <taxon>metagenomes</taxon>
        <taxon>ecological metagenomes</taxon>
    </lineage>
</organism>
<evidence type="ECO:0000313" key="3">
    <source>
        <dbReference type="EMBL" id="CAB4712711.1"/>
    </source>
</evidence>
<feature type="domain" description="TipAS antibiotic-recognition" evidence="2">
    <location>
        <begin position="5"/>
        <end position="119"/>
    </location>
</feature>
<dbReference type="InterPro" id="IPR036244">
    <property type="entry name" value="TipA-like_antibiotic-bd"/>
</dbReference>
<dbReference type="Pfam" id="PF07739">
    <property type="entry name" value="TipAS"/>
    <property type="match status" value="1"/>
</dbReference>
<dbReference type="EMBL" id="CAEZYI010000005">
    <property type="protein sequence ID" value="CAB4712711.1"/>
    <property type="molecule type" value="Genomic_DNA"/>
</dbReference>
<name>A0A6J7V1K7_9ZZZZ</name>
<protein>
    <submittedName>
        <fullName evidence="6">Unannotated protein</fullName>
    </submittedName>
</protein>
<dbReference type="Gene3D" id="1.10.490.50">
    <property type="entry name" value="Antibiotic binding domain of TipA-like multidrug resistance regulators"/>
    <property type="match status" value="1"/>
</dbReference>
<feature type="region of interest" description="Disordered" evidence="1">
    <location>
        <begin position="1"/>
        <end position="27"/>
    </location>
</feature>
<dbReference type="EMBL" id="CAFBRA010000008">
    <property type="protein sequence ID" value="CAB5071979.1"/>
    <property type="molecule type" value="Genomic_DNA"/>
</dbReference>
<evidence type="ECO:0000259" key="2">
    <source>
        <dbReference type="Pfam" id="PF07739"/>
    </source>
</evidence>
<proteinExistence type="predicted"/>
<dbReference type="AlphaFoldDB" id="A0A6J7V1K7"/>
<dbReference type="EMBL" id="CAFBQC010000014">
    <property type="protein sequence ID" value="CAB5041001.1"/>
    <property type="molecule type" value="Genomic_DNA"/>
</dbReference>
<evidence type="ECO:0000313" key="4">
    <source>
        <dbReference type="EMBL" id="CAB4777589.1"/>
    </source>
</evidence>
<evidence type="ECO:0000313" key="6">
    <source>
        <dbReference type="EMBL" id="CAB5071979.1"/>
    </source>
</evidence>
<evidence type="ECO:0000256" key="1">
    <source>
        <dbReference type="SAM" id="MobiDB-lite"/>
    </source>
</evidence>